<evidence type="ECO:0000256" key="4">
    <source>
        <dbReference type="ARBA" id="ARBA00022989"/>
    </source>
</evidence>
<keyword evidence="9" id="KW-1185">Reference proteome</keyword>
<organism evidence="8 9">
    <name type="scientific">Actinomadura decatromicini</name>
    <dbReference type="NCBI Taxonomy" id="2604572"/>
    <lineage>
        <taxon>Bacteria</taxon>
        <taxon>Bacillati</taxon>
        <taxon>Actinomycetota</taxon>
        <taxon>Actinomycetes</taxon>
        <taxon>Streptosporangiales</taxon>
        <taxon>Thermomonosporaceae</taxon>
        <taxon>Actinomadura</taxon>
    </lineage>
</organism>
<comment type="similarity">
    <text evidence="2">Belongs to the EamA transporter family.</text>
</comment>
<feature type="transmembrane region" description="Helical" evidence="6">
    <location>
        <begin position="205"/>
        <end position="223"/>
    </location>
</feature>
<feature type="transmembrane region" description="Helical" evidence="6">
    <location>
        <begin position="69"/>
        <end position="88"/>
    </location>
</feature>
<feature type="transmembrane region" description="Helical" evidence="6">
    <location>
        <begin position="100"/>
        <end position="118"/>
    </location>
</feature>
<dbReference type="SUPFAM" id="SSF103481">
    <property type="entry name" value="Multidrug resistance efflux transporter EmrE"/>
    <property type="match status" value="2"/>
</dbReference>
<feature type="transmembrane region" description="Helical" evidence="6">
    <location>
        <begin position="151"/>
        <end position="169"/>
    </location>
</feature>
<dbReference type="RefSeq" id="WP_148765921.1">
    <property type="nucleotide sequence ID" value="NZ_VSRQ01000007.1"/>
</dbReference>
<feature type="transmembrane region" description="Helical" evidence="6">
    <location>
        <begin position="235"/>
        <end position="253"/>
    </location>
</feature>
<comment type="caution">
    <text evidence="8">The sequence shown here is derived from an EMBL/GenBank/DDBJ whole genome shotgun (WGS) entry which is preliminary data.</text>
</comment>
<accession>A0A5D3F8Q5</accession>
<comment type="subcellular location">
    <subcellularLocation>
        <location evidence="1">Membrane</location>
        <topology evidence="1">Multi-pass membrane protein</topology>
    </subcellularLocation>
</comment>
<proteinExistence type="inferred from homology"/>
<dbReference type="InterPro" id="IPR037185">
    <property type="entry name" value="EmrE-like"/>
</dbReference>
<evidence type="ECO:0000256" key="5">
    <source>
        <dbReference type="ARBA" id="ARBA00023136"/>
    </source>
</evidence>
<evidence type="ECO:0000313" key="8">
    <source>
        <dbReference type="EMBL" id="TYK45357.1"/>
    </source>
</evidence>
<feature type="transmembrane region" description="Helical" evidence="6">
    <location>
        <begin position="30"/>
        <end position="49"/>
    </location>
</feature>
<dbReference type="InterPro" id="IPR000620">
    <property type="entry name" value="EamA_dom"/>
</dbReference>
<evidence type="ECO:0000256" key="3">
    <source>
        <dbReference type="ARBA" id="ARBA00022692"/>
    </source>
</evidence>
<evidence type="ECO:0000313" key="9">
    <source>
        <dbReference type="Proteomes" id="UP000323505"/>
    </source>
</evidence>
<name>A0A5D3F8Q5_9ACTN</name>
<dbReference type="Pfam" id="PF00892">
    <property type="entry name" value="EamA"/>
    <property type="match status" value="1"/>
</dbReference>
<feature type="transmembrane region" description="Helical" evidence="6">
    <location>
        <begin position="124"/>
        <end position="144"/>
    </location>
</feature>
<dbReference type="EMBL" id="VSRQ01000007">
    <property type="protein sequence ID" value="TYK45357.1"/>
    <property type="molecule type" value="Genomic_DNA"/>
</dbReference>
<dbReference type="PANTHER" id="PTHR32322">
    <property type="entry name" value="INNER MEMBRANE TRANSPORTER"/>
    <property type="match status" value="1"/>
</dbReference>
<dbReference type="AlphaFoldDB" id="A0A5D3F8Q5"/>
<feature type="transmembrane region" description="Helical" evidence="6">
    <location>
        <begin position="175"/>
        <end position="193"/>
    </location>
</feature>
<protein>
    <submittedName>
        <fullName evidence="8">EamA family transporter</fullName>
    </submittedName>
</protein>
<feature type="transmembrane region" description="Helical" evidence="6">
    <location>
        <begin position="265"/>
        <end position="285"/>
    </location>
</feature>
<feature type="domain" description="EamA" evidence="7">
    <location>
        <begin position="176"/>
        <end position="306"/>
    </location>
</feature>
<keyword evidence="5 6" id="KW-0472">Membrane</keyword>
<reference evidence="8 9" key="1">
    <citation type="submission" date="2019-08" db="EMBL/GenBank/DDBJ databases">
        <title>Actinomadura sp. nov. CYP1-5 isolated from mountain soil.</title>
        <authorList>
            <person name="Songsumanus A."/>
            <person name="Kuncharoen N."/>
            <person name="Kudo T."/>
            <person name="Yuki M."/>
            <person name="Igarashi Y."/>
            <person name="Tanasupawat S."/>
        </authorList>
    </citation>
    <scope>NUCLEOTIDE SEQUENCE [LARGE SCALE GENOMIC DNA]</scope>
    <source>
        <strain evidence="8 9">CYP1-5</strain>
    </source>
</reference>
<evidence type="ECO:0000259" key="7">
    <source>
        <dbReference type="Pfam" id="PF00892"/>
    </source>
</evidence>
<evidence type="ECO:0000256" key="1">
    <source>
        <dbReference type="ARBA" id="ARBA00004141"/>
    </source>
</evidence>
<dbReference type="PANTHER" id="PTHR32322:SF2">
    <property type="entry name" value="EAMA DOMAIN-CONTAINING PROTEIN"/>
    <property type="match status" value="1"/>
</dbReference>
<sequence length="320" mass="32661">MASAEAPGSYGGASRPAAGRFRVRALSVRTLSLGSVPPPALILLGIISLQVGAGLAKHLFDRLPPSAIVTMRLLTSAVVLGFLARRALRTVLRDHSRSSLAIAAGFGLALALMNFSIYQSFARIPLGVAVTIEFLGPLTVSIVASRRPRDALWVVLAGAGVVMLARGGSGGLDPAGIAFALLAGTCWAGYILLTAATGKRFAGSTGLAVASIVGTFAILPLGVASAGTALLDPRLLLVGVGVGLLSSVIPYSLELEALRRMPARVFGVLMSLEPAVAALVGLALLGEVLTGRQWIAICCVIVACAGATRSQQNPPEAPEA</sequence>
<dbReference type="GO" id="GO:0016020">
    <property type="term" value="C:membrane"/>
    <property type="evidence" value="ECO:0007669"/>
    <property type="project" value="UniProtKB-SubCell"/>
</dbReference>
<gene>
    <name evidence="8" type="ORF">FXF68_32385</name>
</gene>
<keyword evidence="3 6" id="KW-0812">Transmembrane</keyword>
<evidence type="ECO:0000256" key="2">
    <source>
        <dbReference type="ARBA" id="ARBA00007362"/>
    </source>
</evidence>
<dbReference type="InterPro" id="IPR050638">
    <property type="entry name" value="AA-Vitamin_Transporters"/>
</dbReference>
<evidence type="ECO:0000256" key="6">
    <source>
        <dbReference type="SAM" id="Phobius"/>
    </source>
</evidence>
<keyword evidence="4 6" id="KW-1133">Transmembrane helix</keyword>
<dbReference type="Proteomes" id="UP000323505">
    <property type="component" value="Unassembled WGS sequence"/>
</dbReference>